<sequence length="404" mass="44265">MSDLTAEVLGPDERPTAAAFPALAAPAVVWEDDRWWRFTERTDLHEVRYLVVREGGDLVALAPLLITRDGGGLLFYDTPRMTGETNAFGAPELLDPERRTRWEELAGRLDDARRGQYPSVTLAVFGSHHGIVHAAGRDEAGRARVLAELPRLLDEAAGLLGCRSSSLLYATDEQAAVLGPAAEARGHVPAVLGAESVLRLDAPDWEAYLAGLASRKRRRAHRELEEYAAAGFRTVIREGPEALSDSVVDLQVALRAKYGLPGGRPRVQRDFDALRETVGDSCLVLSAERDGEALGFVLYLRAGDALYGRTAGFDDDRARGVYFALTYHETIRWALAHGVREVWYGLAAYEAKKLRGCDLEARHGWFRFTGPGSAELEETLRLQGTSEEARLRGLGPDSTTSQGD</sequence>
<dbReference type="InterPro" id="IPR016181">
    <property type="entry name" value="Acyl_CoA_acyltransferase"/>
</dbReference>
<dbReference type="RefSeq" id="WP_345287436.1">
    <property type="nucleotide sequence ID" value="NZ_BAABAJ010000028.1"/>
</dbReference>
<dbReference type="Proteomes" id="UP001501000">
    <property type="component" value="Unassembled WGS sequence"/>
</dbReference>
<proteinExistence type="predicted"/>
<accession>A0ABP7N9K6</accession>
<gene>
    <name evidence="1" type="ORF">GCM10022244_54320</name>
</gene>
<keyword evidence="2" id="KW-1185">Reference proteome</keyword>
<dbReference type="InterPro" id="IPR007434">
    <property type="entry name" value="FemAB-like"/>
</dbReference>
<protein>
    <submittedName>
        <fullName evidence="1">GNAT family N-acetyltransferase</fullName>
    </submittedName>
</protein>
<evidence type="ECO:0000313" key="1">
    <source>
        <dbReference type="EMBL" id="GAA3939196.1"/>
    </source>
</evidence>
<name>A0ABP7N9K6_9ACTN</name>
<organism evidence="1 2">
    <name type="scientific">Streptomyces gulbargensis</name>
    <dbReference type="NCBI Taxonomy" id="364901"/>
    <lineage>
        <taxon>Bacteria</taxon>
        <taxon>Bacillati</taxon>
        <taxon>Actinomycetota</taxon>
        <taxon>Actinomycetes</taxon>
        <taxon>Kitasatosporales</taxon>
        <taxon>Streptomycetaceae</taxon>
        <taxon>Streptomyces</taxon>
    </lineage>
</organism>
<reference evidence="2" key="1">
    <citation type="journal article" date="2019" name="Int. J. Syst. Evol. Microbiol.">
        <title>The Global Catalogue of Microorganisms (GCM) 10K type strain sequencing project: providing services to taxonomists for standard genome sequencing and annotation.</title>
        <authorList>
            <consortium name="The Broad Institute Genomics Platform"/>
            <consortium name="The Broad Institute Genome Sequencing Center for Infectious Disease"/>
            <person name="Wu L."/>
            <person name="Ma J."/>
        </authorList>
    </citation>
    <scope>NUCLEOTIDE SEQUENCE [LARGE SCALE GENOMIC DNA]</scope>
    <source>
        <strain evidence="2">JCM 16956</strain>
    </source>
</reference>
<dbReference type="SUPFAM" id="SSF55729">
    <property type="entry name" value="Acyl-CoA N-acyltransferases (Nat)"/>
    <property type="match status" value="1"/>
</dbReference>
<comment type="caution">
    <text evidence="1">The sequence shown here is derived from an EMBL/GenBank/DDBJ whole genome shotgun (WGS) entry which is preliminary data.</text>
</comment>
<dbReference type="Gene3D" id="3.40.630.30">
    <property type="match status" value="1"/>
</dbReference>
<evidence type="ECO:0000313" key="2">
    <source>
        <dbReference type="Proteomes" id="UP001501000"/>
    </source>
</evidence>
<dbReference type="Pfam" id="PF04339">
    <property type="entry name" value="FemAB_like"/>
    <property type="match status" value="1"/>
</dbReference>
<dbReference type="EMBL" id="BAABAJ010000028">
    <property type="protein sequence ID" value="GAA3939196.1"/>
    <property type="molecule type" value="Genomic_DNA"/>
</dbReference>